<proteinExistence type="predicted"/>
<name>A0ABT0EAM7_9GAMM</name>
<evidence type="ECO:0000313" key="1">
    <source>
        <dbReference type="EMBL" id="MCK0538891.1"/>
    </source>
</evidence>
<sequence length="211" mass="23025">MRWVFFGLLILNVVYLGWKLLGQVAPPALPSAHVAVPAQQQLQLLSEASAAAVTSAPNRPLCVVVGPWPSLRDGEEWRGRLRGVMGDGEVRPVAVRKDRLSWVYLPPTGRREAAMQMLRELQSRGVDSFIVAEGEDATAISLGYFSSAESARGLQVKMRNAGYAAEVRETSKEVTEYWLFYSSPNEAQLAQARSETVGAGVEISRAACASY</sequence>
<comment type="caution">
    <text evidence="1">The sequence shown here is derived from an EMBL/GenBank/DDBJ whole genome shotgun (WGS) entry which is preliminary data.</text>
</comment>
<reference evidence="1" key="1">
    <citation type="submission" date="2022-04" db="EMBL/GenBank/DDBJ databases">
        <title>Alcanivorax sp. CY1518 draft genome sequence.</title>
        <authorList>
            <person name="Zhao G."/>
            <person name="An M."/>
        </authorList>
    </citation>
    <scope>NUCLEOTIDE SEQUENCE</scope>
    <source>
        <strain evidence="1">CY1518</strain>
    </source>
</reference>
<dbReference type="Proteomes" id="UP001165524">
    <property type="component" value="Unassembled WGS sequence"/>
</dbReference>
<evidence type="ECO:0000313" key="2">
    <source>
        <dbReference type="Proteomes" id="UP001165524"/>
    </source>
</evidence>
<dbReference type="EMBL" id="JALKII010000020">
    <property type="protein sequence ID" value="MCK0538891.1"/>
    <property type="molecule type" value="Genomic_DNA"/>
</dbReference>
<accession>A0ABT0EAM7</accession>
<protein>
    <submittedName>
        <fullName evidence="1">SPOR domain-containing protein</fullName>
    </submittedName>
</protein>
<dbReference type="RefSeq" id="WP_246953955.1">
    <property type="nucleotide sequence ID" value="NZ_JALKII010000020.1"/>
</dbReference>
<organism evidence="1 2">
    <name type="scientific">Alcanivorax quisquiliarum</name>
    <dbReference type="NCBI Taxonomy" id="2933565"/>
    <lineage>
        <taxon>Bacteria</taxon>
        <taxon>Pseudomonadati</taxon>
        <taxon>Pseudomonadota</taxon>
        <taxon>Gammaproteobacteria</taxon>
        <taxon>Oceanospirillales</taxon>
        <taxon>Alcanivoracaceae</taxon>
        <taxon>Alcanivorax</taxon>
    </lineage>
</organism>
<gene>
    <name evidence="1" type="ORF">MU846_14390</name>
</gene>
<keyword evidence="2" id="KW-1185">Reference proteome</keyword>
<dbReference type="InterPro" id="IPR036680">
    <property type="entry name" value="SPOR-like_sf"/>
</dbReference>
<dbReference type="Gene3D" id="3.30.70.1070">
    <property type="entry name" value="Sporulation related repeat"/>
    <property type="match status" value="1"/>
</dbReference>